<name>A0ABW3T621_9CAUL</name>
<evidence type="ECO:0000313" key="2">
    <source>
        <dbReference type="EMBL" id="MFD1191090.1"/>
    </source>
</evidence>
<keyword evidence="2" id="KW-0378">Hydrolase</keyword>
<dbReference type="RefSeq" id="WP_374344301.1">
    <property type="nucleotide sequence ID" value="NZ_JBHTLQ010000021.1"/>
</dbReference>
<keyword evidence="3" id="KW-1185">Reference proteome</keyword>
<dbReference type="PANTHER" id="PTHR47829">
    <property type="entry name" value="HYDROLASE, PUTATIVE (AFU_ORTHOLOGUE AFUA_1G12880)-RELATED"/>
    <property type="match status" value="1"/>
</dbReference>
<dbReference type="InterPro" id="IPR023214">
    <property type="entry name" value="HAD_sf"/>
</dbReference>
<gene>
    <name evidence="2" type="ORF">ACFQ27_10905</name>
</gene>
<dbReference type="InterPro" id="IPR036412">
    <property type="entry name" value="HAD-like_sf"/>
</dbReference>
<dbReference type="PRINTS" id="PR00413">
    <property type="entry name" value="HADHALOGNASE"/>
</dbReference>
<accession>A0ABW3T621</accession>
<reference evidence="3" key="1">
    <citation type="journal article" date="2019" name="Int. J. Syst. Evol. Microbiol.">
        <title>The Global Catalogue of Microorganisms (GCM) 10K type strain sequencing project: providing services to taxonomists for standard genome sequencing and annotation.</title>
        <authorList>
            <consortium name="The Broad Institute Genomics Platform"/>
            <consortium name="The Broad Institute Genome Sequencing Center for Infectious Disease"/>
            <person name="Wu L."/>
            <person name="Ma J."/>
        </authorList>
    </citation>
    <scope>NUCLEOTIDE SEQUENCE [LARGE SCALE GENOMIC DNA]</scope>
    <source>
        <strain evidence="3">CCUG 55074</strain>
    </source>
</reference>
<dbReference type="NCBIfam" id="TIGR02247">
    <property type="entry name" value="HAD-1A3-hyp"/>
    <property type="match status" value="1"/>
</dbReference>
<dbReference type="NCBIfam" id="TIGR01509">
    <property type="entry name" value="HAD-SF-IA-v3"/>
    <property type="match status" value="1"/>
</dbReference>
<dbReference type="CDD" id="cd02603">
    <property type="entry name" value="HAD_sEH-N_like"/>
    <property type="match status" value="1"/>
</dbReference>
<keyword evidence="1" id="KW-0007">Acetylation</keyword>
<dbReference type="SUPFAM" id="SSF56784">
    <property type="entry name" value="HAD-like"/>
    <property type="match status" value="1"/>
</dbReference>
<evidence type="ECO:0000313" key="3">
    <source>
        <dbReference type="Proteomes" id="UP001597216"/>
    </source>
</evidence>
<dbReference type="SFLD" id="SFLDS00003">
    <property type="entry name" value="Haloacid_Dehalogenase"/>
    <property type="match status" value="1"/>
</dbReference>
<dbReference type="InterPro" id="IPR023198">
    <property type="entry name" value="PGP-like_dom2"/>
</dbReference>
<dbReference type="SFLD" id="SFLDG01129">
    <property type="entry name" value="C1.5:_HAD__Beta-PGM__Phosphata"/>
    <property type="match status" value="1"/>
</dbReference>
<protein>
    <submittedName>
        <fullName evidence="2">HAD-IA family hydrolase</fullName>
    </submittedName>
</protein>
<comment type="caution">
    <text evidence="2">The sequence shown here is derived from an EMBL/GenBank/DDBJ whole genome shotgun (WGS) entry which is preliminary data.</text>
</comment>
<dbReference type="InterPro" id="IPR052898">
    <property type="entry name" value="ACAD10-like"/>
</dbReference>
<dbReference type="Proteomes" id="UP001597216">
    <property type="component" value="Unassembled WGS sequence"/>
</dbReference>
<evidence type="ECO:0000256" key="1">
    <source>
        <dbReference type="ARBA" id="ARBA00022990"/>
    </source>
</evidence>
<dbReference type="PANTHER" id="PTHR47829:SF1">
    <property type="entry name" value="HAD FAMILY PHOSPHATASE"/>
    <property type="match status" value="1"/>
</dbReference>
<dbReference type="Gene3D" id="1.10.150.240">
    <property type="entry name" value="Putative phosphatase, domain 2"/>
    <property type="match status" value="1"/>
</dbReference>
<sequence length="219" mass="23747">MALEAVIWDFGGVFTSSPFEAFNRYEAERGLPKDLIRRVNATNPDTNAWALFERNEIGAGAFDTLFLEESTALGHPVRGADVLPLLSGRLRPPMVEALKACKARYKVGCITNNVVSEHSPGQDAGQRMAGAMGQVMPLFDAIIESSKAGVRKPDPKIYQMMCELLGVAPENCVYLDDLGINCKPASQLGMKAIKVVSVTQTLRELGDITGMTFDPGDEP</sequence>
<organism evidence="2 3">
    <name type="scientific">Phenylobacterium conjunctum</name>
    <dbReference type="NCBI Taxonomy" id="1298959"/>
    <lineage>
        <taxon>Bacteria</taxon>
        <taxon>Pseudomonadati</taxon>
        <taxon>Pseudomonadota</taxon>
        <taxon>Alphaproteobacteria</taxon>
        <taxon>Caulobacterales</taxon>
        <taxon>Caulobacteraceae</taxon>
        <taxon>Phenylobacterium</taxon>
    </lineage>
</organism>
<proteinExistence type="predicted"/>
<dbReference type="Gene3D" id="3.40.50.1000">
    <property type="entry name" value="HAD superfamily/HAD-like"/>
    <property type="match status" value="1"/>
</dbReference>
<dbReference type="EMBL" id="JBHTLQ010000021">
    <property type="protein sequence ID" value="MFD1191090.1"/>
    <property type="molecule type" value="Genomic_DNA"/>
</dbReference>
<dbReference type="InterPro" id="IPR006439">
    <property type="entry name" value="HAD-SF_hydro_IA"/>
</dbReference>
<dbReference type="Pfam" id="PF00702">
    <property type="entry name" value="Hydrolase"/>
    <property type="match status" value="1"/>
</dbReference>
<dbReference type="GO" id="GO:0016787">
    <property type="term" value="F:hydrolase activity"/>
    <property type="evidence" value="ECO:0007669"/>
    <property type="project" value="UniProtKB-KW"/>
</dbReference>
<dbReference type="InterPro" id="IPR011945">
    <property type="entry name" value="HAD-SF_ppase_IA/epoxid_hydro_N"/>
</dbReference>